<accession>A0AAD7XX24</accession>
<dbReference type="RefSeq" id="XP_058340899.1">
    <property type="nucleotide sequence ID" value="XM_058488429.1"/>
</dbReference>
<evidence type="ECO:0000313" key="2">
    <source>
        <dbReference type="Proteomes" id="UP001234581"/>
    </source>
</evidence>
<protein>
    <submittedName>
        <fullName evidence="1">Uncharacterized protein</fullName>
    </submittedName>
</protein>
<dbReference type="Proteomes" id="UP001234581">
    <property type="component" value="Unassembled WGS sequence"/>
</dbReference>
<sequence length="148" mass="17130">MAISLLPLVRCYSHLTLGVNRGQVWFQDVGWFGVLFRLNNTTSSNPHFLQWKEEPYCQKLMDAPSASNLDSRGLCQIIRTPTIEPSLYRPMQHYDLRATEDMLMSPTKRSPFKWQVDLSASLRLSTPRYLTTLSVRFIMTRILTPAHI</sequence>
<keyword evidence="2" id="KW-1185">Reference proteome</keyword>
<dbReference type="EMBL" id="JARTCD010000044">
    <property type="protein sequence ID" value="KAJ8655986.1"/>
    <property type="molecule type" value="Genomic_DNA"/>
</dbReference>
<dbReference type="AlphaFoldDB" id="A0AAD7XX24"/>
<reference evidence="1 2" key="1">
    <citation type="submission" date="2023-03" db="EMBL/GenBank/DDBJ databases">
        <title>Genome sequence of Lichtheimia ornata CBS 291.66.</title>
        <authorList>
            <person name="Mohabir J.T."/>
            <person name="Shea T.P."/>
            <person name="Kurbessoian T."/>
            <person name="Berby B."/>
            <person name="Fontaine J."/>
            <person name="Livny J."/>
            <person name="Gnirke A."/>
            <person name="Stajich J.E."/>
            <person name="Cuomo C.A."/>
        </authorList>
    </citation>
    <scope>NUCLEOTIDE SEQUENCE [LARGE SCALE GENOMIC DNA]</scope>
    <source>
        <strain evidence="1">CBS 291.66</strain>
    </source>
</reference>
<name>A0AAD7XX24_9FUNG</name>
<organism evidence="1 2">
    <name type="scientific">Lichtheimia ornata</name>
    <dbReference type="NCBI Taxonomy" id="688661"/>
    <lineage>
        <taxon>Eukaryota</taxon>
        <taxon>Fungi</taxon>
        <taxon>Fungi incertae sedis</taxon>
        <taxon>Mucoromycota</taxon>
        <taxon>Mucoromycotina</taxon>
        <taxon>Mucoromycetes</taxon>
        <taxon>Mucorales</taxon>
        <taxon>Lichtheimiaceae</taxon>
        <taxon>Lichtheimia</taxon>
    </lineage>
</organism>
<comment type="caution">
    <text evidence="1">The sequence shown here is derived from an EMBL/GenBank/DDBJ whole genome shotgun (WGS) entry which is preliminary data.</text>
</comment>
<gene>
    <name evidence="1" type="ORF">O0I10_008426</name>
</gene>
<evidence type="ECO:0000313" key="1">
    <source>
        <dbReference type="EMBL" id="KAJ8655986.1"/>
    </source>
</evidence>
<dbReference type="GeneID" id="83215833"/>
<proteinExistence type="predicted"/>